<dbReference type="Proteomes" id="UP001073227">
    <property type="component" value="Unassembled WGS sequence"/>
</dbReference>
<comment type="caution">
    <text evidence="1">The sequence shown here is derived from an EMBL/GenBank/DDBJ whole genome shotgun (WGS) entry which is preliminary data.</text>
</comment>
<reference evidence="1" key="1">
    <citation type="submission" date="2022-10" db="EMBL/GenBank/DDBJ databases">
        <title>Hoeflea sp. G2-23, isolated from marine algae.</title>
        <authorList>
            <person name="Kristyanto S."/>
            <person name="Kim J.M."/>
            <person name="Jeon C.O."/>
        </authorList>
    </citation>
    <scope>NUCLEOTIDE SEQUENCE</scope>
    <source>
        <strain evidence="1">G2-23</strain>
    </source>
</reference>
<accession>A0ABT3Z7W9</accession>
<organism evidence="1 2">
    <name type="scientific">Hoeflea algicola</name>
    <dbReference type="NCBI Taxonomy" id="2983763"/>
    <lineage>
        <taxon>Bacteria</taxon>
        <taxon>Pseudomonadati</taxon>
        <taxon>Pseudomonadota</taxon>
        <taxon>Alphaproteobacteria</taxon>
        <taxon>Hyphomicrobiales</taxon>
        <taxon>Rhizobiaceae</taxon>
        <taxon>Hoeflea</taxon>
    </lineage>
</organism>
<name>A0ABT3Z7W9_9HYPH</name>
<protein>
    <submittedName>
        <fullName evidence="1">Biliverdin-producing heme oxygenase</fullName>
    </submittedName>
</protein>
<dbReference type="RefSeq" id="WP_267653471.1">
    <property type="nucleotide sequence ID" value="NZ_JAOVZR010000001.1"/>
</dbReference>
<keyword evidence="2" id="KW-1185">Reference proteome</keyword>
<dbReference type="SUPFAM" id="SSF48613">
    <property type="entry name" value="Heme oxygenase-like"/>
    <property type="match status" value="1"/>
</dbReference>
<gene>
    <name evidence="1" type="ORF">OEG84_09165</name>
</gene>
<dbReference type="CDD" id="cd19166">
    <property type="entry name" value="HemeO-bac"/>
    <property type="match status" value="1"/>
</dbReference>
<evidence type="ECO:0000313" key="2">
    <source>
        <dbReference type="Proteomes" id="UP001073227"/>
    </source>
</evidence>
<proteinExistence type="predicted"/>
<dbReference type="EMBL" id="JAOVZR010000001">
    <property type="protein sequence ID" value="MCY0147877.1"/>
    <property type="molecule type" value="Genomic_DNA"/>
</dbReference>
<sequence>MAMTHPAQLTLRTRLRSETAEVHARLDSTMSRLDMADAADYGSFLEIHLSALQSIMPRLVESGYEFSHLPALIERDLEILGRPSSPASMASFGPLSGDPLGYAYVLAGSQMGAKILNRRRLLTSNEKVVRADAFLHDTIASGIWNMVKIRLEGFSAAGPQQDDIIDGALACFRCYGAAAKTGLLIND</sequence>
<dbReference type="Gene3D" id="1.20.910.10">
    <property type="entry name" value="Heme oxygenase-like"/>
    <property type="match status" value="1"/>
</dbReference>
<evidence type="ECO:0000313" key="1">
    <source>
        <dbReference type="EMBL" id="MCY0147877.1"/>
    </source>
</evidence>
<dbReference type="InterPro" id="IPR016084">
    <property type="entry name" value="Haem_Oase-like_multi-hlx"/>
</dbReference>